<dbReference type="PANTHER" id="PTHR28570">
    <property type="entry name" value="ASPARTYL AMINOPEPTIDASE"/>
    <property type="match status" value="1"/>
</dbReference>
<dbReference type="SUPFAM" id="SSF101821">
    <property type="entry name" value="Aminopeptidase/glucanase lid domain"/>
    <property type="match status" value="1"/>
</dbReference>
<evidence type="ECO:0000256" key="3">
    <source>
        <dbReference type="ARBA" id="ARBA00022438"/>
    </source>
</evidence>
<evidence type="ECO:0000256" key="9">
    <source>
        <dbReference type="RuleBase" id="RU004386"/>
    </source>
</evidence>
<comment type="caution">
    <text evidence="11">The sequence shown here is derived from an EMBL/GenBank/DDBJ whole genome shotgun (WGS) entry which is preliminary data.</text>
</comment>
<name>A0A1F5RGZ7_9BACT</name>
<keyword evidence="3 9" id="KW-0031">Aminopeptidase</keyword>
<reference evidence="11 12" key="1">
    <citation type="journal article" date="2016" name="Nat. Commun.">
        <title>Thousands of microbial genomes shed light on interconnected biogeochemical processes in an aquifer system.</title>
        <authorList>
            <person name="Anantharaman K."/>
            <person name="Brown C.T."/>
            <person name="Hug L.A."/>
            <person name="Sharon I."/>
            <person name="Castelle C.J."/>
            <person name="Probst A.J."/>
            <person name="Thomas B.C."/>
            <person name="Singh A."/>
            <person name="Wilkins M.J."/>
            <person name="Karaoz U."/>
            <person name="Brodie E.L."/>
            <person name="Williams K.H."/>
            <person name="Hubbard S.S."/>
            <person name="Banfield J.F."/>
        </authorList>
    </citation>
    <scope>NUCLEOTIDE SEQUENCE [LARGE SCALE GENOMIC DNA]</scope>
</reference>
<dbReference type="GO" id="GO:0004177">
    <property type="term" value="F:aminopeptidase activity"/>
    <property type="evidence" value="ECO:0007669"/>
    <property type="project" value="UniProtKB-KW"/>
</dbReference>
<evidence type="ECO:0000256" key="4">
    <source>
        <dbReference type="ARBA" id="ARBA00022670"/>
    </source>
</evidence>
<dbReference type="GO" id="GO:0005737">
    <property type="term" value="C:cytoplasm"/>
    <property type="evidence" value="ECO:0007669"/>
    <property type="project" value="UniProtKB-ARBA"/>
</dbReference>
<accession>A0A1F5RGZ7</accession>
<sequence length="469" mass="51897">MSNDSSKLMLENKSVWERADAKLRERYFGFAREYAGFLDAGRTERLAVERLKELAEQQGFLPVEKVKSWKAGQKVYAINRGKNIFLAVLGQEPLENGANLVASHLDVPRLDLKQRPLYQDDELGQALLRTHYYGGVKKYQWVNIPLGLYGKVILRNGQEVDLAIGHDDDDPCFVITDILPHLNKKEQADRKSGETIKGEELVVLCGGIPVDDAEAKSRVKLAVLEHLNKKYGMEEEDLISSEIEMVPLIKSRFIGFDRSFLGGYGHDDRVCSYTSARAIFDVRDPKKTVVAACVDKEEIGSEGNTGMQAMFLWNFLGDLMALNKPDYSEAALRRCLSRSRVLSADTNAAVEPNFKGVHEMSNAGRAGYGLMMIKYTGHGGKSGASDANAEFVGWVRKIFNDNHIPWQCGAMGKVDEGGGGTVAKFLAKLGMEVLDCGPAVMSLHSPFEVVSVADIYASYQGYLAFYQAG</sequence>
<evidence type="ECO:0000256" key="8">
    <source>
        <dbReference type="ARBA" id="ARBA00023049"/>
    </source>
</evidence>
<dbReference type="Gene3D" id="3.40.630.10">
    <property type="entry name" value="Zn peptidases"/>
    <property type="match status" value="1"/>
</dbReference>
<evidence type="ECO:0000256" key="1">
    <source>
        <dbReference type="ARBA" id="ARBA00001947"/>
    </source>
</evidence>
<dbReference type="InterPro" id="IPR023358">
    <property type="entry name" value="Peptidase_M18_dom2"/>
</dbReference>
<dbReference type="GO" id="GO:0006508">
    <property type="term" value="P:proteolysis"/>
    <property type="evidence" value="ECO:0007669"/>
    <property type="project" value="UniProtKB-KW"/>
</dbReference>
<dbReference type="GO" id="GO:0008237">
    <property type="term" value="F:metallopeptidase activity"/>
    <property type="evidence" value="ECO:0007669"/>
    <property type="project" value="UniProtKB-KW"/>
</dbReference>
<dbReference type="EC" id="3.4.11.-" evidence="10"/>
<dbReference type="Pfam" id="PF02127">
    <property type="entry name" value="Peptidase_M18"/>
    <property type="match status" value="1"/>
</dbReference>
<keyword evidence="6 9" id="KW-0378">Hydrolase</keyword>
<protein>
    <recommendedName>
        <fullName evidence="10">M18 family aminopeptidase</fullName>
        <ecNumber evidence="10">3.4.11.-</ecNumber>
    </recommendedName>
</protein>
<dbReference type="Gene3D" id="2.30.250.10">
    <property type="entry name" value="Aminopeptidase i, Domain 2"/>
    <property type="match status" value="1"/>
</dbReference>
<evidence type="ECO:0000256" key="6">
    <source>
        <dbReference type="ARBA" id="ARBA00022801"/>
    </source>
</evidence>
<comment type="cofactor">
    <cofactor evidence="1 10">
        <name>Zn(2+)</name>
        <dbReference type="ChEBI" id="CHEBI:29105"/>
    </cofactor>
</comment>
<evidence type="ECO:0000313" key="11">
    <source>
        <dbReference type="EMBL" id="OGF13658.1"/>
    </source>
</evidence>
<evidence type="ECO:0000313" key="12">
    <source>
        <dbReference type="Proteomes" id="UP000177230"/>
    </source>
</evidence>
<keyword evidence="5 9" id="KW-0479">Metal-binding</keyword>
<dbReference type="InterPro" id="IPR001948">
    <property type="entry name" value="Peptidase_M18"/>
</dbReference>
<evidence type="ECO:0000256" key="5">
    <source>
        <dbReference type="ARBA" id="ARBA00022723"/>
    </source>
</evidence>
<dbReference type="PANTHER" id="PTHR28570:SF2">
    <property type="entry name" value="M18 FAMILY AMINOPEPTIDASE 1-RELATED"/>
    <property type="match status" value="1"/>
</dbReference>
<keyword evidence="8 9" id="KW-0482">Metalloprotease</keyword>
<evidence type="ECO:0000256" key="10">
    <source>
        <dbReference type="RuleBase" id="RU004387"/>
    </source>
</evidence>
<organism evidence="11 12">
    <name type="scientific">Candidatus Edwardsbacteria bacterium GWF2_54_11</name>
    <dbReference type="NCBI Taxonomy" id="1817851"/>
    <lineage>
        <taxon>Bacteria</taxon>
        <taxon>Candidatus Edwardsiibacteriota</taxon>
    </lineage>
</organism>
<dbReference type="PRINTS" id="PR00932">
    <property type="entry name" value="AMINO1PTASE"/>
</dbReference>
<proteinExistence type="inferred from homology"/>
<dbReference type="SUPFAM" id="SSF53187">
    <property type="entry name" value="Zn-dependent exopeptidases"/>
    <property type="match status" value="1"/>
</dbReference>
<dbReference type="AlphaFoldDB" id="A0A1F5RGZ7"/>
<dbReference type="NCBIfam" id="NF002600">
    <property type="entry name" value="PRK02256.1"/>
    <property type="match status" value="1"/>
</dbReference>
<keyword evidence="4 9" id="KW-0645">Protease</keyword>
<dbReference type="Proteomes" id="UP000177230">
    <property type="component" value="Unassembled WGS sequence"/>
</dbReference>
<keyword evidence="7 9" id="KW-0862">Zinc</keyword>
<gene>
    <name evidence="11" type="ORF">A2024_11000</name>
</gene>
<evidence type="ECO:0000256" key="2">
    <source>
        <dbReference type="ARBA" id="ARBA00008290"/>
    </source>
</evidence>
<dbReference type="GO" id="GO:0008270">
    <property type="term" value="F:zinc ion binding"/>
    <property type="evidence" value="ECO:0007669"/>
    <property type="project" value="InterPro"/>
</dbReference>
<comment type="similarity">
    <text evidence="2 9">Belongs to the peptidase M18 family.</text>
</comment>
<dbReference type="EMBL" id="MFFM01000014">
    <property type="protein sequence ID" value="OGF13658.1"/>
    <property type="molecule type" value="Genomic_DNA"/>
</dbReference>
<evidence type="ECO:0000256" key="7">
    <source>
        <dbReference type="ARBA" id="ARBA00022833"/>
    </source>
</evidence>